<dbReference type="PANTHER" id="PTHR15696:SF7">
    <property type="entry name" value="NONSENSE-MEDIATED MRNA DECAY FACTOR"/>
    <property type="match status" value="1"/>
</dbReference>
<feature type="compositionally biased region" description="Low complexity" evidence="2">
    <location>
        <begin position="891"/>
        <end position="900"/>
    </location>
</feature>
<dbReference type="Gene3D" id="1.25.40.10">
    <property type="entry name" value="Tetratricopeptide repeat domain"/>
    <property type="match status" value="1"/>
</dbReference>
<feature type="compositionally biased region" description="Basic and acidic residues" evidence="2">
    <location>
        <begin position="581"/>
        <end position="598"/>
    </location>
</feature>
<name>A0AAN9VGR7_9ORTH</name>
<dbReference type="AlphaFoldDB" id="A0AAN9VGR7"/>
<dbReference type="InterPro" id="IPR019458">
    <property type="entry name" value="Est1-like_N"/>
</dbReference>
<keyword evidence="1" id="KW-0866">Nonsense-mediated mRNA decay</keyword>
<sequence length="1108" mass="124270">MKKSYNPVTDVRNENVEGTRRLYRAISDIARNLDEGRDRAQSCTELFLPNAETQRLKLRDYCERLIFSDPLGFGRKGEELLWRKGYYDVVTTAKRLRKNNVWSQDEEAHLQRHLYAGVGHYHHIIFRLQIDFKLDLRGNVDFPLLVNDGGLTKGKLGSSRCQEEGVSEWAHQALHRSLVFLGDLSRYLLELHPEWDSGLPQRYYLQAISLNSDMGMPHNQLGTLSGSQNYSVDAAYHYMRCLSCLHSFDGAEGNLRRIFERNAKWLEHHNRWNLDDKVEEMPPTERIHRFIARFMVVVDVWFFDKTFPANPSQLCQQMVEDLRHCLMYSKRFPSDSQLSPEHLDLDELLNLDANCDHEKPEYLKDDLVFKLVSMLLLCISRLQAKRSKLLSGLTVFTLAIVSEIVQQVINHIQDSVLTLSIPSLGAPFTPPLLTSENSDPSVASTESSVCVSLSSCPTVPFPEERVKPTLADEIEKTAASKENGEILPSVNGSLENEGKKKKKKKLKYLSKFRRRRPKISVQNSSEDSDYSDGDLPYGSSSSSDEGNDDISENDEHLIYDEVDDDEDDEDSDTSSTSTQVESKETISDENKQNDKKEVITNGECQSKDSSQDLSEKLLVNGINGCSSETEESVNEISCNSPSIEGEKEEINVSGTGHPNHVIKKGFKSNGQMDPADIIELVAEEGLLQVVKICADWLLGEKEVLKACGRSSPTLLSRIVTMLNLINIDAEVLENRQDSAKFFKLKNISEIFQKVPLTEDVKMKGISVLKEAHELVDWEFCRNYCLHTKEEALLRVYKLVNFGKFLVDIEDIKICYDEKKHQFSMKQEAITEETTLPAINGTSSVGGGRNGSRGGSGRNSASGSGCSTPTPAAPATASPVPAGGAGSPSPSPAAGPGAAPAPGGGRRDDLMQHMGQLWLRAQVRELETRVQQQRRRGGATLSPYLAVDCDALTAHMPLVKQLVAARRFIVLIPGVVVCALDELKREVGRAREAIRWLEAQFQRGNRFLRAQRQHERLPLPLIKYPKKKDREAWFFFQIVECCYYFSQQNGVHELTPETSLVTLLTGQQSPLDDPSRAYSPLGVARSAGVNLEHIEAFHAKWKTSSKSHG</sequence>
<feature type="compositionally biased region" description="Low complexity" evidence="2">
    <location>
        <begin position="857"/>
        <end position="881"/>
    </location>
</feature>
<dbReference type="SUPFAM" id="SSF48452">
    <property type="entry name" value="TPR-like"/>
    <property type="match status" value="1"/>
</dbReference>
<feature type="region of interest" description="Disordered" evidence="2">
    <location>
        <begin position="477"/>
        <end position="502"/>
    </location>
</feature>
<dbReference type="GO" id="GO:0005697">
    <property type="term" value="C:telomerase holoenzyme complex"/>
    <property type="evidence" value="ECO:0007669"/>
    <property type="project" value="TreeGrafter"/>
</dbReference>
<evidence type="ECO:0000313" key="5">
    <source>
        <dbReference type="EMBL" id="KAK7862357.1"/>
    </source>
</evidence>
<dbReference type="Proteomes" id="UP001378592">
    <property type="component" value="Unassembled WGS sequence"/>
</dbReference>
<evidence type="ECO:0000256" key="1">
    <source>
        <dbReference type="ARBA" id="ARBA00023161"/>
    </source>
</evidence>
<evidence type="ECO:0000259" key="3">
    <source>
        <dbReference type="Pfam" id="PF10373"/>
    </source>
</evidence>
<feature type="region of interest" description="Disordered" evidence="2">
    <location>
        <begin position="516"/>
        <end position="612"/>
    </location>
</feature>
<protein>
    <recommendedName>
        <fullName evidence="7">Protein SMG5</fullName>
    </recommendedName>
</protein>
<dbReference type="PANTHER" id="PTHR15696">
    <property type="entry name" value="SMG-7 SUPPRESSOR WITH MORPHOLOGICAL EFFECT ON GENITALIA PROTEIN 7"/>
    <property type="match status" value="1"/>
</dbReference>
<organism evidence="5 6">
    <name type="scientific">Gryllus longicercus</name>
    <dbReference type="NCBI Taxonomy" id="2509291"/>
    <lineage>
        <taxon>Eukaryota</taxon>
        <taxon>Metazoa</taxon>
        <taxon>Ecdysozoa</taxon>
        <taxon>Arthropoda</taxon>
        <taxon>Hexapoda</taxon>
        <taxon>Insecta</taxon>
        <taxon>Pterygota</taxon>
        <taxon>Neoptera</taxon>
        <taxon>Polyneoptera</taxon>
        <taxon>Orthoptera</taxon>
        <taxon>Ensifera</taxon>
        <taxon>Gryllidea</taxon>
        <taxon>Grylloidea</taxon>
        <taxon>Gryllidae</taxon>
        <taxon>Gryllinae</taxon>
        <taxon>Gryllus</taxon>
    </lineage>
</organism>
<dbReference type="EMBL" id="JAZDUA010000278">
    <property type="protein sequence ID" value="KAK7862357.1"/>
    <property type="molecule type" value="Genomic_DNA"/>
</dbReference>
<gene>
    <name evidence="5" type="ORF">R5R35_014382</name>
</gene>
<dbReference type="Pfam" id="PF10374">
    <property type="entry name" value="EST1"/>
    <property type="match status" value="1"/>
</dbReference>
<evidence type="ECO:0000259" key="4">
    <source>
        <dbReference type="Pfam" id="PF10374"/>
    </source>
</evidence>
<feature type="region of interest" description="Disordered" evidence="2">
    <location>
        <begin position="833"/>
        <end position="908"/>
    </location>
</feature>
<dbReference type="Gene3D" id="3.40.50.1010">
    <property type="entry name" value="5'-nuclease"/>
    <property type="match status" value="1"/>
</dbReference>
<dbReference type="InterPro" id="IPR011990">
    <property type="entry name" value="TPR-like_helical_dom_sf"/>
</dbReference>
<dbReference type="FunFam" id="3.40.50.1010:FF:000033">
    <property type="entry name" value="Blast:Protein SMG5"/>
    <property type="match status" value="1"/>
</dbReference>
<proteinExistence type="predicted"/>
<evidence type="ECO:0008006" key="7">
    <source>
        <dbReference type="Google" id="ProtNLM"/>
    </source>
</evidence>
<feature type="compositionally biased region" description="Gly residues" evidence="2">
    <location>
        <begin position="843"/>
        <end position="856"/>
    </location>
</feature>
<evidence type="ECO:0000313" key="6">
    <source>
        <dbReference type="Proteomes" id="UP001378592"/>
    </source>
</evidence>
<dbReference type="GO" id="GO:0070034">
    <property type="term" value="F:telomerase RNA binding"/>
    <property type="evidence" value="ECO:0007669"/>
    <property type="project" value="TreeGrafter"/>
</dbReference>
<reference evidence="5 6" key="1">
    <citation type="submission" date="2024-03" db="EMBL/GenBank/DDBJ databases">
        <title>The genome assembly and annotation of the cricket Gryllus longicercus Weissman &amp; Gray.</title>
        <authorList>
            <person name="Szrajer S."/>
            <person name="Gray D."/>
            <person name="Ylla G."/>
        </authorList>
    </citation>
    <scope>NUCLEOTIDE SEQUENCE [LARGE SCALE GENOMIC DNA]</scope>
    <source>
        <strain evidence="5">DAG 2021-001</strain>
        <tissue evidence="5">Whole body minus gut</tissue>
    </source>
</reference>
<dbReference type="GO" id="GO:0000184">
    <property type="term" value="P:nuclear-transcribed mRNA catabolic process, nonsense-mediated decay"/>
    <property type="evidence" value="ECO:0007669"/>
    <property type="project" value="UniProtKB-KW"/>
</dbReference>
<accession>A0AAN9VGR7</accession>
<feature type="compositionally biased region" description="Low complexity" evidence="2">
    <location>
        <begin position="533"/>
        <end position="544"/>
    </location>
</feature>
<feature type="domain" description="DNA/RNA-binding" evidence="3">
    <location>
        <begin position="201"/>
        <end position="418"/>
    </location>
</feature>
<evidence type="ECO:0000256" key="2">
    <source>
        <dbReference type="SAM" id="MobiDB-lite"/>
    </source>
</evidence>
<keyword evidence="6" id="KW-1185">Reference proteome</keyword>
<dbReference type="CDD" id="cd09884">
    <property type="entry name" value="PIN_Smg5-like"/>
    <property type="match status" value="1"/>
</dbReference>
<feature type="domain" description="Telomerase activating protein Est1-like N-terminal" evidence="4">
    <location>
        <begin position="78"/>
        <end position="189"/>
    </location>
</feature>
<dbReference type="InterPro" id="IPR018834">
    <property type="entry name" value="DNA/RNA-bd_Est1-type"/>
</dbReference>
<dbReference type="Pfam" id="PF10373">
    <property type="entry name" value="EST1_DNA_bind"/>
    <property type="match status" value="1"/>
</dbReference>
<comment type="caution">
    <text evidence="5">The sequence shown here is derived from an EMBL/GenBank/DDBJ whole genome shotgun (WGS) entry which is preliminary data.</text>
</comment>
<dbReference type="InterPro" id="IPR045153">
    <property type="entry name" value="Est1/Ebs1-like"/>
</dbReference>
<feature type="compositionally biased region" description="Acidic residues" evidence="2">
    <location>
        <begin position="560"/>
        <end position="572"/>
    </location>
</feature>
<dbReference type="GO" id="GO:0042162">
    <property type="term" value="F:telomeric DNA binding"/>
    <property type="evidence" value="ECO:0007669"/>
    <property type="project" value="TreeGrafter"/>
</dbReference>